<dbReference type="GO" id="GO:0004252">
    <property type="term" value="F:serine-type endopeptidase activity"/>
    <property type="evidence" value="ECO:0007669"/>
    <property type="project" value="InterPro"/>
</dbReference>
<proteinExistence type="inferred from homology"/>
<feature type="domain" description="Peptidase S8/S53" evidence="8">
    <location>
        <begin position="1"/>
        <end position="81"/>
    </location>
</feature>
<dbReference type="GO" id="GO:0005576">
    <property type="term" value="C:extracellular region"/>
    <property type="evidence" value="ECO:0007669"/>
    <property type="project" value="UniProtKB-SubCell"/>
</dbReference>
<keyword evidence="4" id="KW-0732">Signal</keyword>
<comment type="caution">
    <text evidence="7">Lacks conserved residue(s) required for the propagation of feature annotation.</text>
</comment>
<organism evidence="9 10">
    <name type="scientific">Tripterygium wilfordii</name>
    <name type="common">Thunder God vine</name>
    <dbReference type="NCBI Taxonomy" id="458696"/>
    <lineage>
        <taxon>Eukaryota</taxon>
        <taxon>Viridiplantae</taxon>
        <taxon>Streptophyta</taxon>
        <taxon>Embryophyta</taxon>
        <taxon>Tracheophyta</taxon>
        <taxon>Spermatophyta</taxon>
        <taxon>Magnoliopsida</taxon>
        <taxon>eudicotyledons</taxon>
        <taxon>Gunneridae</taxon>
        <taxon>Pentapetalae</taxon>
        <taxon>rosids</taxon>
        <taxon>fabids</taxon>
        <taxon>Celastrales</taxon>
        <taxon>Celastraceae</taxon>
        <taxon>Tripterygium</taxon>
    </lineage>
</organism>
<dbReference type="Pfam" id="PF00082">
    <property type="entry name" value="Peptidase_S8"/>
    <property type="match status" value="1"/>
</dbReference>
<evidence type="ECO:0000259" key="8">
    <source>
        <dbReference type="Pfam" id="PF00082"/>
    </source>
</evidence>
<protein>
    <submittedName>
        <fullName evidence="9">Subtilisin-like protease</fullName>
    </submittedName>
</protein>
<evidence type="ECO:0000313" key="10">
    <source>
        <dbReference type="Proteomes" id="UP000593562"/>
    </source>
</evidence>
<dbReference type="PROSITE" id="PS51892">
    <property type="entry name" value="SUBTILASE"/>
    <property type="match status" value="1"/>
</dbReference>
<evidence type="ECO:0000256" key="2">
    <source>
        <dbReference type="ARBA" id="ARBA00011073"/>
    </source>
</evidence>
<evidence type="ECO:0000256" key="6">
    <source>
        <dbReference type="ARBA" id="ARBA00022825"/>
    </source>
</evidence>
<reference evidence="9 10" key="1">
    <citation type="journal article" date="2020" name="Nat. Commun.">
        <title>Genome of Tripterygium wilfordii and identification of cytochrome P450 involved in triptolide biosynthesis.</title>
        <authorList>
            <person name="Tu L."/>
            <person name="Su P."/>
            <person name="Zhang Z."/>
            <person name="Gao L."/>
            <person name="Wang J."/>
            <person name="Hu T."/>
            <person name="Zhou J."/>
            <person name="Zhang Y."/>
            <person name="Zhao Y."/>
            <person name="Liu Y."/>
            <person name="Song Y."/>
            <person name="Tong Y."/>
            <person name="Lu Y."/>
            <person name="Yang J."/>
            <person name="Xu C."/>
            <person name="Jia M."/>
            <person name="Peters R.J."/>
            <person name="Huang L."/>
            <person name="Gao W."/>
        </authorList>
    </citation>
    <scope>NUCLEOTIDE SEQUENCE [LARGE SCALE GENOMIC DNA]</scope>
    <source>
        <strain evidence="10">cv. XIE 37</strain>
        <tissue evidence="9">Leaf</tissue>
    </source>
</reference>
<evidence type="ECO:0000256" key="3">
    <source>
        <dbReference type="ARBA" id="ARBA00022670"/>
    </source>
</evidence>
<dbReference type="PROSITE" id="PS00138">
    <property type="entry name" value="SUBTILASE_SER"/>
    <property type="match status" value="1"/>
</dbReference>
<dbReference type="InterPro" id="IPR045051">
    <property type="entry name" value="SBT"/>
</dbReference>
<comment type="similarity">
    <text evidence="2 7">Belongs to the peptidase S8 family.</text>
</comment>
<evidence type="ECO:0000256" key="4">
    <source>
        <dbReference type="ARBA" id="ARBA00022729"/>
    </source>
</evidence>
<keyword evidence="5" id="KW-0378">Hydrolase</keyword>
<dbReference type="EMBL" id="JAAARO010000016">
    <property type="protein sequence ID" value="KAF5734256.1"/>
    <property type="molecule type" value="Genomic_DNA"/>
</dbReference>
<sequence length="130" mass="13835">MAPGSSIWAAWSPSSEGDPNIRGQNFALVTGTSMATPHIAGVAALIKQRHPRWGPAAITSAMMTSADVFDHSGSPILAQLTNRLAPATPFDLGAGFINSTRAIDPGLIFNAHLKTMFNFYVMFLVSMMSL</sequence>
<evidence type="ECO:0000313" key="9">
    <source>
        <dbReference type="EMBL" id="KAF5734256.1"/>
    </source>
</evidence>
<keyword evidence="10" id="KW-1185">Reference proteome</keyword>
<dbReference type="InterPro" id="IPR023828">
    <property type="entry name" value="Peptidase_S8_Ser-AS"/>
</dbReference>
<dbReference type="InterPro" id="IPR036852">
    <property type="entry name" value="Peptidase_S8/S53_dom_sf"/>
</dbReference>
<evidence type="ECO:0000256" key="5">
    <source>
        <dbReference type="ARBA" id="ARBA00022801"/>
    </source>
</evidence>
<dbReference type="PANTHER" id="PTHR10795">
    <property type="entry name" value="PROPROTEIN CONVERTASE SUBTILISIN/KEXIN"/>
    <property type="match status" value="1"/>
</dbReference>
<dbReference type="GO" id="GO:0006508">
    <property type="term" value="P:proteolysis"/>
    <property type="evidence" value="ECO:0007669"/>
    <property type="project" value="UniProtKB-KW"/>
</dbReference>
<dbReference type="InterPro" id="IPR000209">
    <property type="entry name" value="Peptidase_S8/S53_dom"/>
</dbReference>
<dbReference type="SUPFAM" id="SSF52743">
    <property type="entry name" value="Subtilisin-like"/>
    <property type="match status" value="1"/>
</dbReference>
<dbReference type="Gene3D" id="3.40.50.200">
    <property type="entry name" value="Peptidase S8/S53 domain"/>
    <property type="match status" value="1"/>
</dbReference>
<name>A0A7J7CJS4_TRIWF</name>
<evidence type="ECO:0000256" key="7">
    <source>
        <dbReference type="PROSITE-ProRule" id="PRU01240"/>
    </source>
</evidence>
<evidence type="ECO:0000256" key="1">
    <source>
        <dbReference type="ARBA" id="ARBA00004613"/>
    </source>
</evidence>
<comment type="subcellular location">
    <subcellularLocation>
        <location evidence="1">Secreted</location>
    </subcellularLocation>
</comment>
<gene>
    <name evidence="9" type="ORF">HS088_TW16G00703</name>
</gene>
<dbReference type="Proteomes" id="UP000593562">
    <property type="component" value="Unassembled WGS sequence"/>
</dbReference>
<dbReference type="AlphaFoldDB" id="A0A7J7CJS4"/>
<dbReference type="InParanoid" id="A0A7J7CJS4"/>
<keyword evidence="6" id="KW-0720">Serine protease</keyword>
<keyword evidence="3 9" id="KW-0645">Protease</keyword>
<comment type="caution">
    <text evidence="9">The sequence shown here is derived from an EMBL/GenBank/DDBJ whole genome shotgun (WGS) entry which is preliminary data.</text>
</comment>
<accession>A0A7J7CJS4</accession>